<keyword evidence="1" id="KW-0732">Signal</keyword>
<dbReference type="EMBL" id="SMAS01000004">
    <property type="protein sequence ID" value="TCT35064.1"/>
    <property type="molecule type" value="Genomic_DNA"/>
</dbReference>
<gene>
    <name evidence="2" type="ORF">EC835_104225</name>
</gene>
<dbReference type="AlphaFoldDB" id="A0A4R3NKY5"/>
<comment type="caution">
    <text evidence="2">The sequence shown here is derived from an EMBL/GenBank/DDBJ whole genome shotgun (WGS) entry which is preliminary data.</text>
</comment>
<evidence type="ECO:0000313" key="2">
    <source>
        <dbReference type="EMBL" id="TCT35064.1"/>
    </source>
</evidence>
<proteinExistence type="predicted"/>
<sequence length="208" mass="21809">MFKRTIIALSLIAVSSATLAAPPVANIAVSGSITPPTCTFNGVEKIDLEYVFDVSPTMFPVSGNLTLDEKTNHIEVVCDATTYLTFTSTDNRADSVLIAHVNNFGLGLFNTDKKVGFYTILVKNLTVKQETDGTPQTVSGINGSGVAASILVDKTKKIGWGTSAAVLRSGKVFAADLDVKPTLSAELKTSTGDANLDGDATLAFAFAL</sequence>
<evidence type="ECO:0000256" key="1">
    <source>
        <dbReference type="SAM" id="SignalP"/>
    </source>
</evidence>
<accession>A0A4R3NKY5</accession>
<protein>
    <recommendedName>
        <fullName evidence="4">Fimbrial protein</fullName>
    </recommendedName>
</protein>
<evidence type="ECO:0000313" key="3">
    <source>
        <dbReference type="Proteomes" id="UP000295055"/>
    </source>
</evidence>
<organism evidence="2 3">
    <name type="scientific">Providencia alcalifaciens</name>
    <dbReference type="NCBI Taxonomy" id="126385"/>
    <lineage>
        <taxon>Bacteria</taxon>
        <taxon>Pseudomonadati</taxon>
        <taxon>Pseudomonadota</taxon>
        <taxon>Gammaproteobacteria</taxon>
        <taxon>Enterobacterales</taxon>
        <taxon>Morganellaceae</taxon>
        <taxon>Providencia</taxon>
    </lineage>
</organism>
<dbReference type="RefSeq" id="WP_132496229.1">
    <property type="nucleotide sequence ID" value="NZ_SMAS01000004.1"/>
</dbReference>
<name>A0A4R3NKY5_9GAMM</name>
<dbReference type="Proteomes" id="UP000295055">
    <property type="component" value="Unassembled WGS sequence"/>
</dbReference>
<feature type="chain" id="PRO_5020201184" description="Fimbrial protein" evidence="1">
    <location>
        <begin position="21"/>
        <end position="208"/>
    </location>
</feature>
<reference evidence="2 3" key="1">
    <citation type="submission" date="2019-03" db="EMBL/GenBank/DDBJ databases">
        <title>Genomic analyses of the natural microbiome of Caenorhabditis elegans.</title>
        <authorList>
            <person name="Samuel B."/>
        </authorList>
    </citation>
    <scope>NUCLEOTIDE SEQUENCE [LARGE SCALE GENOMIC DNA]</scope>
    <source>
        <strain evidence="2 3">JUb102</strain>
    </source>
</reference>
<dbReference type="OrthoDB" id="6602106at2"/>
<evidence type="ECO:0008006" key="4">
    <source>
        <dbReference type="Google" id="ProtNLM"/>
    </source>
</evidence>
<feature type="signal peptide" evidence="1">
    <location>
        <begin position="1"/>
        <end position="20"/>
    </location>
</feature>